<protein>
    <recommendedName>
        <fullName evidence="11">1,6-anhydro-N-acetylmuramyl-L-alanine amidase AmpD</fullName>
        <ecNumber evidence="5">3.5.1.28</ecNumber>
    </recommendedName>
    <alternativeName>
        <fullName evidence="12">N-acetylmuramoyl-L-alanine amidase</fullName>
    </alternativeName>
</protein>
<dbReference type="Pfam" id="PF01510">
    <property type="entry name" value="Amidase_2"/>
    <property type="match status" value="1"/>
</dbReference>
<evidence type="ECO:0000259" key="13">
    <source>
        <dbReference type="SMART" id="SM00644"/>
    </source>
</evidence>
<comment type="catalytic activity">
    <reaction evidence="1">
        <text>Hydrolyzes the link between N-acetylmuramoyl residues and L-amino acid residues in certain cell-wall glycopeptides.</text>
        <dbReference type="EC" id="3.5.1.28"/>
    </reaction>
</comment>
<evidence type="ECO:0000256" key="2">
    <source>
        <dbReference type="ARBA" id="ARBA00001947"/>
    </source>
</evidence>
<dbReference type="NCBIfam" id="NF008758">
    <property type="entry name" value="PRK11789.1"/>
    <property type="match status" value="1"/>
</dbReference>
<reference evidence="14 15" key="1">
    <citation type="journal article" date="2021" name="Sci. Rep.">
        <title>The distribution of antibiotic resistance genes in chicken gut microbiota commensals.</title>
        <authorList>
            <person name="Juricova H."/>
            <person name="Matiasovicova J."/>
            <person name="Kubasova T."/>
            <person name="Cejkova D."/>
            <person name="Rychlik I."/>
        </authorList>
    </citation>
    <scope>NUCLEOTIDE SEQUENCE [LARGE SCALE GENOMIC DNA]</scope>
    <source>
        <strain evidence="14 15">An562</strain>
    </source>
</reference>
<keyword evidence="10" id="KW-0961">Cell wall biogenesis/degradation</keyword>
<comment type="caution">
    <text evidence="14">The sequence shown here is derived from an EMBL/GenBank/DDBJ whole genome shotgun (WGS) entry which is preliminary data.</text>
</comment>
<dbReference type="PANTHER" id="PTHR30417:SF4">
    <property type="entry name" value="1,6-ANHYDRO-N-ACETYLMURAMYL-L-ALANINE AMIDASE AMPD"/>
    <property type="match status" value="1"/>
</dbReference>
<evidence type="ECO:0000256" key="3">
    <source>
        <dbReference type="ARBA" id="ARBA00004496"/>
    </source>
</evidence>
<dbReference type="Proteomes" id="UP000777002">
    <property type="component" value="Unassembled WGS sequence"/>
</dbReference>
<evidence type="ECO:0000256" key="6">
    <source>
        <dbReference type="ARBA" id="ARBA00022490"/>
    </source>
</evidence>
<dbReference type="EMBL" id="JACJKX010000005">
    <property type="protein sequence ID" value="MBM6928441.1"/>
    <property type="molecule type" value="Genomic_DNA"/>
</dbReference>
<keyword evidence="8 14" id="KW-0378">Hydrolase</keyword>
<keyword evidence="7" id="KW-0479">Metal-binding</keyword>
<keyword evidence="15" id="KW-1185">Reference proteome</keyword>
<dbReference type="InterPro" id="IPR051206">
    <property type="entry name" value="NAMLAA_amidase_2"/>
</dbReference>
<dbReference type="Gene3D" id="3.40.80.10">
    <property type="entry name" value="Peptidoglycan recognition protein-like"/>
    <property type="match status" value="1"/>
</dbReference>
<comment type="cofactor">
    <cofactor evidence="2">
        <name>Zn(2+)</name>
        <dbReference type="ChEBI" id="CHEBI:29105"/>
    </cofactor>
</comment>
<name>A0ABS2GTE1_9BURK</name>
<organism evidence="14 15">
    <name type="scientific">Parasutterella secunda</name>
    <dbReference type="NCBI Taxonomy" id="626947"/>
    <lineage>
        <taxon>Bacteria</taxon>
        <taxon>Pseudomonadati</taxon>
        <taxon>Pseudomonadota</taxon>
        <taxon>Betaproteobacteria</taxon>
        <taxon>Burkholderiales</taxon>
        <taxon>Sutterellaceae</taxon>
        <taxon>Parasutterella</taxon>
    </lineage>
</organism>
<keyword evidence="9" id="KW-0862">Zinc</keyword>
<accession>A0ABS2GTE1</accession>
<evidence type="ECO:0000256" key="5">
    <source>
        <dbReference type="ARBA" id="ARBA00011901"/>
    </source>
</evidence>
<dbReference type="GO" id="GO:0008745">
    <property type="term" value="F:N-acetylmuramoyl-L-alanine amidase activity"/>
    <property type="evidence" value="ECO:0007669"/>
    <property type="project" value="UniProtKB-EC"/>
</dbReference>
<dbReference type="RefSeq" id="WP_205050036.1">
    <property type="nucleotide sequence ID" value="NZ_JACJKX010000005.1"/>
</dbReference>
<evidence type="ECO:0000256" key="11">
    <source>
        <dbReference type="ARBA" id="ARBA00039257"/>
    </source>
</evidence>
<evidence type="ECO:0000256" key="7">
    <source>
        <dbReference type="ARBA" id="ARBA00022723"/>
    </source>
</evidence>
<evidence type="ECO:0000256" key="4">
    <source>
        <dbReference type="ARBA" id="ARBA00007553"/>
    </source>
</evidence>
<dbReference type="EC" id="3.5.1.28" evidence="5"/>
<gene>
    <name evidence="14" type="primary">ampD</name>
    <name evidence="14" type="ORF">H5985_04060</name>
</gene>
<comment type="subcellular location">
    <subcellularLocation>
        <location evidence="3">Cytoplasm</location>
    </subcellularLocation>
</comment>
<evidence type="ECO:0000256" key="10">
    <source>
        <dbReference type="ARBA" id="ARBA00023316"/>
    </source>
</evidence>
<evidence type="ECO:0000256" key="8">
    <source>
        <dbReference type="ARBA" id="ARBA00022801"/>
    </source>
</evidence>
<dbReference type="InterPro" id="IPR036505">
    <property type="entry name" value="Amidase/PGRP_sf"/>
</dbReference>
<dbReference type="SUPFAM" id="SSF55846">
    <property type="entry name" value="N-acetylmuramoyl-L-alanine amidase-like"/>
    <property type="match status" value="1"/>
</dbReference>
<dbReference type="InterPro" id="IPR002502">
    <property type="entry name" value="Amidase_domain"/>
</dbReference>
<dbReference type="PANTHER" id="PTHR30417">
    <property type="entry name" value="N-ACETYLMURAMOYL-L-ALANINE AMIDASE AMID"/>
    <property type="match status" value="1"/>
</dbReference>
<evidence type="ECO:0000256" key="9">
    <source>
        <dbReference type="ARBA" id="ARBA00022833"/>
    </source>
</evidence>
<feature type="domain" description="N-acetylmuramoyl-L-alanine amidase" evidence="13">
    <location>
        <begin position="20"/>
        <end position="169"/>
    </location>
</feature>
<evidence type="ECO:0000256" key="12">
    <source>
        <dbReference type="ARBA" id="ARBA00042615"/>
    </source>
</evidence>
<comment type="similarity">
    <text evidence="4">Belongs to the N-acetylmuramoyl-L-alanine amidase 2 family.</text>
</comment>
<keyword evidence="6" id="KW-0963">Cytoplasm</keyword>
<dbReference type="SMART" id="SM00644">
    <property type="entry name" value="Ami_2"/>
    <property type="match status" value="1"/>
</dbReference>
<evidence type="ECO:0000313" key="14">
    <source>
        <dbReference type="EMBL" id="MBM6928441.1"/>
    </source>
</evidence>
<dbReference type="CDD" id="cd06583">
    <property type="entry name" value="PGRP"/>
    <property type="match status" value="1"/>
</dbReference>
<evidence type="ECO:0000256" key="1">
    <source>
        <dbReference type="ARBA" id="ARBA00001561"/>
    </source>
</evidence>
<proteinExistence type="inferred from homology"/>
<evidence type="ECO:0000313" key="15">
    <source>
        <dbReference type="Proteomes" id="UP000777002"/>
    </source>
</evidence>
<sequence>MITIDSDGWIKGDGVQSIPSPFFDEREGTRPTDLVVIHNISLPAGVFGLGYVQALFKGELLETEIAGFESLRGLKVSSHFFIDRAGRITQFVSTKKRAWHAGVSTFQGMSRCNDFSIGIEMEGSDFVAFALKQYDALENLLRALVAAEPQLAYITGHSDIAPGRKTDPGPYFDWARALRNPELAKKLKYSTTQLFEKEPC</sequence>